<comment type="caution">
    <text evidence="2">The sequence shown here is derived from an EMBL/GenBank/DDBJ whole genome shotgun (WGS) entry which is preliminary data.</text>
</comment>
<gene>
    <name evidence="2" type="ORF">NFI95_04225</name>
</gene>
<keyword evidence="3" id="KW-1185">Reference proteome</keyword>
<evidence type="ECO:0000313" key="2">
    <source>
        <dbReference type="EMBL" id="MCQ8277655.1"/>
    </source>
</evidence>
<proteinExistence type="predicted"/>
<evidence type="ECO:0000256" key="1">
    <source>
        <dbReference type="SAM" id="SignalP"/>
    </source>
</evidence>
<name>A0ABT1W453_9PROT</name>
<dbReference type="EMBL" id="JAMSKV010000002">
    <property type="protein sequence ID" value="MCQ8277655.1"/>
    <property type="molecule type" value="Genomic_DNA"/>
</dbReference>
<accession>A0ABT1W453</accession>
<feature type="chain" id="PRO_5047332736" evidence="1">
    <location>
        <begin position="22"/>
        <end position="116"/>
    </location>
</feature>
<feature type="signal peptide" evidence="1">
    <location>
        <begin position="1"/>
        <end position="21"/>
    </location>
</feature>
<organism evidence="2 3">
    <name type="scientific">Endosaccharibacter trunci</name>
    <dbReference type="NCBI Taxonomy" id="2812733"/>
    <lineage>
        <taxon>Bacteria</taxon>
        <taxon>Pseudomonadati</taxon>
        <taxon>Pseudomonadota</taxon>
        <taxon>Alphaproteobacteria</taxon>
        <taxon>Acetobacterales</taxon>
        <taxon>Acetobacteraceae</taxon>
        <taxon>Endosaccharibacter</taxon>
    </lineage>
</organism>
<evidence type="ECO:0000313" key="3">
    <source>
        <dbReference type="Proteomes" id="UP001524587"/>
    </source>
</evidence>
<reference evidence="2 3" key="1">
    <citation type="submission" date="2022-06" db="EMBL/GenBank/DDBJ databases">
        <title>Endosaccharibacter gen. nov., sp. nov., endophytic bacteria isolated from sugarcane.</title>
        <authorList>
            <person name="Pitiwittayakul N."/>
            <person name="Yukphan P."/>
            <person name="Charoenyingcharoen P."/>
            <person name="Tanasupawat S."/>
        </authorList>
    </citation>
    <scope>NUCLEOTIDE SEQUENCE [LARGE SCALE GENOMIC DNA]</scope>
    <source>
        <strain evidence="2 3">KSS8</strain>
    </source>
</reference>
<keyword evidence="1" id="KW-0732">Signal</keyword>
<protein>
    <submittedName>
        <fullName evidence="2">Uncharacterized protein</fullName>
    </submittedName>
</protein>
<dbReference type="Proteomes" id="UP001524587">
    <property type="component" value="Unassembled WGS sequence"/>
</dbReference>
<dbReference type="RefSeq" id="WP_422863096.1">
    <property type="nucleotide sequence ID" value="NZ_JAMSKV010000002.1"/>
</dbReference>
<sequence length="116" mass="12099">MRFVLVTLLLAAGVLALPALAHGTGARAAQIGRHRASVSAPGAHHAIRPVRIALHSRHRRLGGSLVRCTSLQQPRGNGRMASGHHGAGTFAPTSQAVFFAHAGDRCVWHAGTTVHG</sequence>